<dbReference type="InterPro" id="IPR014284">
    <property type="entry name" value="RNA_pol_sigma-70_dom"/>
</dbReference>
<dbReference type="InterPro" id="IPR013324">
    <property type="entry name" value="RNA_pol_sigma_r3/r4-like"/>
</dbReference>
<gene>
    <name evidence="5" type="ORF">PBOR_22670</name>
</gene>
<dbReference type="Gene3D" id="1.10.10.10">
    <property type="entry name" value="Winged helix-like DNA-binding domain superfamily/Winged helix DNA-binding domain"/>
    <property type="match status" value="1"/>
</dbReference>
<feature type="domain" description="RNA polymerase sigma factor 70 region 4 type 2" evidence="4">
    <location>
        <begin position="130"/>
        <end position="180"/>
    </location>
</feature>
<dbReference type="AlphaFoldDB" id="A0A089LF28"/>
<accession>A0A089LF28</accession>
<evidence type="ECO:0000313" key="6">
    <source>
        <dbReference type="Proteomes" id="UP000029518"/>
    </source>
</evidence>
<dbReference type="PANTHER" id="PTHR30173">
    <property type="entry name" value="SIGMA 19 FACTOR"/>
    <property type="match status" value="1"/>
</dbReference>
<dbReference type="GO" id="GO:0003677">
    <property type="term" value="F:DNA binding"/>
    <property type="evidence" value="ECO:0007669"/>
    <property type="project" value="InterPro"/>
</dbReference>
<dbReference type="InterPro" id="IPR013249">
    <property type="entry name" value="RNA_pol_sigma70_r4_t2"/>
</dbReference>
<reference evidence="5" key="1">
    <citation type="submission" date="2014-08" db="EMBL/GenBank/DDBJ databases">
        <title>Comparative genomics of the Paenibacillus odorifer group.</title>
        <authorList>
            <person name="den Bakker H.C."/>
            <person name="Tsai Y.-C.Y.-C."/>
            <person name="Martin N."/>
            <person name="Korlach J."/>
            <person name="Wiedmann M."/>
        </authorList>
    </citation>
    <scope>NUCLEOTIDE SEQUENCE [LARGE SCALE GENOMIC DNA]</scope>
    <source>
        <strain evidence="5">DSM 13188</strain>
    </source>
</reference>
<name>A0A089LF28_PAEBO</name>
<comment type="subunit">
    <text evidence="1">Interacts transiently with the RNA polymerase catalytic core formed by RpoA, RpoB, RpoC and RpoZ (2 alpha, 1 beta, 1 beta' and 1 omega subunit) to form the RNA polymerase holoenzyme that can initiate transcription.</text>
</comment>
<feature type="domain" description="RNA polymerase sigma-70 region 2" evidence="3">
    <location>
        <begin position="30"/>
        <end position="94"/>
    </location>
</feature>
<dbReference type="GO" id="GO:0006352">
    <property type="term" value="P:DNA-templated transcription initiation"/>
    <property type="evidence" value="ECO:0007669"/>
    <property type="project" value="InterPro"/>
</dbReference>
<evidence type="ECO:0000256" key="2">
    <source>
        <dbReference type="SAM" id="MobiDB-lite"/>
    </source>
</evidence>
<dbReference type="Pfam" id="PF04542">
    <property type="entry name" value="Sigma70_r2"/>
    <property type="match status" value="1"/>
</dbReference>
<dbReference type="KEGG" id="pbd:PBOR_22670"/>
<dbReference type="InterPro" id="IPR052704">
    <property type="entry name" value="ECF_Sigma-70_Domain"/>
</dbReference>
<proteinExistence type="predicted"/>
<dbReference type="NCBIfam" id="TIGR02937">
    <property type="entry name" value="sigma70-ECF"/>
    <property type="match status" value="1"/>
</dbReference>
<keyword evidence="5" id="KW-0804">Transcription</keyword>
<dbReference type="Pfam" id="PF08281">
    <property type="entry name" value="Sigma70_r4_2"/>
    <property type="match status" value="1"/>
</dbReference>
<dbReference type="GO" id="GO:0000428">
    <property type="term" value="C:DNA-directed RNA polymerase complex"/>
    <property type="evidence" value="ECO:0007669"/>
    <property type="project" value="UniProtKB-KW"/>
</dbReference>
<dbReference type="Proteomes" id="UP000029518">
    <property type="component" value="Chromosome"/>
</dbReference>
<dbReference type="InterPro" id="IPR032710">
    <property type="entry name" value="NTF2-like_dom_sf"/>
</dbReference>
<dbReference type="Gene3D" id="1.10.1740.10">
    <property type="match status" value="1"/>
</dbReference>
<dbReference type="GO" id="GO:0016987">
    <property type="term" value="F:sigma factor activity"/>
    <property type="evidence" value="ECO:0007669"/>
    <property type="project" value="InterPro"/>
</dbReference>
<dbReference type="EMBL" id="CP009285">
    <property type="protein sequence ID" value="AIQ59432.1"/>
    <property type="molecule type" value="Genomic_DNA"/>
</dbReference>
<protein>
    <submittedName>
        <fullName evidence="5">DNA-directed RNA polymerase subunit sigma</fullName>
    </submittedName>
</protein>
<keyword evidence="5" id="KW-0240">DNA-directed RNA polymerase</keyword>
<dbReference type="InterPro" id="IPR013325">
    <property type="entry name" value="RNA_pol_sigma_r2"/>
</dbReference>
<dbReference type="SUPFAM" id="SSF88659">
    <property type="entry name" value="Sigma3 and sigma4 domains of RNA polymerase sigma factors"/>
    <property type="match status" value="1"/>
</dbReference>
<dbReference type="HOGENOM" id="CLU_047691_22_0_9"/>
<dbReference type="InterPro" id="IPR036388">
    <property type="entry name" value="WH-like_DNA-bd_sf"/>
</dbReference>
<evidence type="ECO:0000313" key="5">
    <source>
        <dbReference type="EMBL" id="AIQ59432.1"/>
    </source>
</evidence>
<feature type="region of interest" description="Disordered" evidence="2">
    <location>
        <begin position="1"/>
        <end position="21"/>
    </location>
</feature>
<organism evidence="5 6">
    <name type="scientific">Paenibacillus borealis</name>
    <dbReference type="NCBI Taxonomy" id="160799"/>
    <lineage>
        <taxon>Bacteria</taxon>
        <taxon>Bacillati</taxon>
        <taxon>Bacillota</taxon>
        <taxon>Bacilli</taxon>
        <taxon>Bacillales</taxon>
        <taxon>Paenibacillaceae</taxon>
        <taxon>Paenibacillus</taxon>
    </lineage>
</organism>
<evidence type="ECO:0000259" key="4">
    <source>
        <dbReference type="Pfam" id="PF08281"/>
    </source>
</evidence>
<dbReference type="SUPFAM" id="SSF54427">
    <property type="entry name" value="NTF2-like"/>
    <property type="match status" value="1"/>
</dbReference>
<feature type="compositionally biased region" description="Basic and acidic residues" evidence="2">
    <location>
        <begin position="1"/>
        <end position="15"/>
    </location>
</feature>
<sequence length="326" mass="36546">MKEGQRVEVRDKESVDVESPSAESISMEELYQNYKGYAFSIAYRMLGVVADAEDAVQDTFAELQRRDRSDIHNFKAYVAKGVTNRCLNRLNSARSRRETYIGEWLPEPVSEGDDGPEAETVRKDSISYAFLVLLERLAPTERAVFVLREAFQYDYEDIAGMVGKTESNCRQIFSRAKRTLQAERTAASPDPSPGYGAVKEKLLRRFAAAFTSYDVGGMLKLLGEHPVLVADGGGQEVHTILRPMTGRKGVLALLTSRRVMHYLREWEQHYGIVNGEPGLIFTQQGEVKGVICLIPDRSGEQIQNIYLMMDPAKMSHITVAQEIPGS</sequence>
<keyword evidence="6" id="KW-1185">Reference proteome</keyword>
<evidence type="ECO:0000259" key="3">
    <source>
        <dbReference type="Pfam" id="PF04542"/>
    </source>
</evidence>
<dbReference type="SUPFAM" id="SSF88946">
    <property type="entry name" value="Sigma2 domain of RNA polymerase sigma factors"/>
    <property type="match status" value="1"/>
</dbReference>
<dbReference type="InterPro" id="IPR007627">
    <property type="entry name" value="RNA_pol_sigma70_r2"/>
</dbReference>
<evidence type="ECO:0000256" key="1">
    <source>
        <dbReference type="ARBA" id="ARBA00011344"/>
    </source>
</evidence>
<dbReference type="PANTHER" id="PTHR30173:SF36">
    <property type="entry name" value="ECF RNA POLYMERASE SIGMA FACTOR SIGJ"/>
    <property type="match status" value="1"/>
</dbReference>